<dbReference type="SUPFAM" id="SSF81653">
    <property type="entry name" value="Calcium ATPase, transduction domain A"/>
    <property type="match status" value="1"/>
</dbReference>
<feature type="transmembrane region" description="Helical" evidence="10">
    <location>
        <begin position="372"/>
        <end position="405"/>
    </location>
</feature>
<dbReference type="Pfam" id="PF00403">
    <property type="entry name" value="HMA"/>
    <property type="match status" value="1"/>
</dbReference>
<reference evidence="12 13" key="1">
    <citation type="submission" date="2024-01" db="EMBL/GenBank/DDBJ databases">
        <title>Multi-omics insights into the function and evolution of sodium benzoate biodegradation pathways in Benzoatithermus flavus gen. nov., sp. nov. from hot spring.</title>
        <authorList>
            <person name="Hu C.-J."/>
            <person name="Li W.-J."/>
        </authorList>
    </citation>
    <scope>NUCLEOTIDE SEQUENCE [LARGE SCALE GENOMIC DNA]</scope>
    <source>
        <strain evidence="12 13">SYSU G07066</strain>
    </source>
</reference>
<dbReference type="PROSITE" id="PS00154">
    <property type="entry name" value="ATPASE_E1_E2"/>
    <property type="match status" value="1"/>
</dbReference>
<dbReference type="InterPro" id="IPR023299">
    <property type="entry name" value="ATPase_P-typ_cyto_dom_N"/>
</dbReference>
<protein>
    <submittedName>
        <fullName evidence="12">Heavy metal translocating P-type ATPase</fullName>
    </submittedName>
</protein>
<dbReference type="Gene3D" id="2.70.150.10">
    <property type="entry name" value="Calcium-transporting ATPase, cytoplasmic transduction domain A"/>
    <property type="match status" value="1"/>
</dbReference>
<name>A0ABU8XY17_9PROT</name>
<keyword evidence="8 10" id="KW-1133">Transmembrane helix</keyword>
<keyword evidence="7" id="KW-1278">Translocase</keyword>
<dbReference type="PRINTS" id="PR00119">
    <property type="entry name" value="CATATPASE"/>
</dbReference>
<dbReference type="PROSITE" id="PS01047">
    <property type="entry name" value="HMA_1"/>
    <property type="match status" value="1"/>
</dbReference>
<dbReference type="NCBIfam" id="TIGR01494">
    <property type="entry name" value="ATPase_P-type"/>
    <property type="match status" value="1"/>
</dbReference>
<feature type="domain" description="HMA" evidence="11">
    <location>
        <begin position="12"/>
        <end position="78"/>
    </location>
</feature>
<feature type="transmembrane region" description="Helical" evidence="10">
    <location>
        <begin position="188"/>
        <end position="206"/>
    </location>
</feature>
<dbReference type="CDD" id="cd00371">
    <property type="entry name" value="HMA"/>
    <property type="match status" value="1"/>
</dbReference>
<dbReference type="InterPro" id="IPR006121">
    <property type="entry name" value="HMA_dom"/>
</dbReference>
<dbReference type="RefSeq" id="WP_418161650.1">
    <property type="nucleotide sequence ID" value="NZ_JBBLZC010000035.1"/>
</dbReference>
<keyword evidence="6 10" id="KW-0067">ATP-binding</keyword>
<accession>A0ABU8XY17</accession>
<dbReference type="InterPro" id="IPR027256">
    <property type="entry name" value="P-typ_ATPase_IB"/>
</dbReference>
<keyword evidence="5 10" id="KW-0547">Nucleotide-binding</keyword>
<dbReference type="SFLD" id="SFLDF00027">
    <property type="entry name" value="p-type_atpase"/>
    <property type="match status" value="1"/>
</dbReference>
<dbReference type="InterPro" id="IPR023298">
    <property type="entry name" value="ATPase_P-typ_TM_dom_sf"/>
</dbReference>
<comment type="caution">
    <text evidence="12">The sequence shown here is derived from an EMBL/GenBank/DDBJ whole genome shotgun (WGS) entry which is preliminary data.</text>
</comment>
<evidence type="ECO:0000256" key="4">
    <source>
        <dbReference type="ARBA" id="ARBA00022723"/>
    </source>
</evidence>
<dbReference type="Gene3D" id="3.40.1110.10">
    <property type="entry name" value="Calcium-transporting ATPase, cytoplasmic domain N"/>
    <property type="match status" value="1"/>
</dbReference>
<gene>
    <name evidence="12" type="ORF">U1T56_21820</name>
</gene>
<dbReference type="CDD" id="cd02094">
    <property type="entry name" value="P-type_ATPase_Cu-like"/>
    <property type="match status" value="1"/>
</dbReference>
<dbReference type="InterPro" id="IPR044492">
    <property type="entry name" value="P_typ_ATPase_HD_dom"/>
</dbReference>
<dbReference type="NCBIfam" id="TIGR01525">
    <property type="entry name" value="ATPase-IB_hvy"/>
    <property type="match status" value="1"/>
</dbReference>
<evidence type="ECO:0000256" key="7">
    <source>
        <dbReference type="ARBA" id="ARBA00022967"/>
    </source>
</evidence>
<dbReference type="PANTHER" id="PTHR43520">
    <property type="entry name" value="ATP7, ISOFORM B"/>
    <property type="match status" value="1"/>
</dbReference>
<dbReference type="Gene3D" id="3.40.50.1000">
    <property type="entry name" value="HAD superfamily/HAD-like"/>
    <property type="match status" value="1"/>
</dbReference>
<keyword evidence="9 10" id="KW-0472">Membrane</keyword>
<feature type="transmembrane region" description="Helical" evidence="10">
    <location>
        <begin position="129"/>
        <end position="148"/>
    </location>
</feature>
<evidence type="ECO:0000256" key="6">
    <source>
        <dbReference type="ARBA" id="ARBA00022840"/>
    </source>
</evidence>
<evidence type="ECO:0000256" key="8">
    <source>
        <dbReference type="ARBA" id="ARBA00022989"/>
    </source>
</evidence>
<dbReference type="SUPFAM" id="SSF81665">
    <property type="entry name" value="Calcium ATPase, transmembrane domain M"/>
    <property type="match status" value="1"/>
</dbReference>
<feature type="transmembrane region" description="Helical" evidence="10">
    <location>
        <begin position="344"/>
        <end position="366"/>
    </location>
</feature>
<evidence type="ECO:0000313" key="12">
    <source>
        <dbReference type="EMBL" id="MEK0085801.1"/>
    </source>
</evidence>
<feature type="transmembrane region" description="Helical" evidence="10">
    <location>
        <begin position="99"/>
        <end position="123"/>
    </location>
</feature>
<evidence type="ECO:0000256" key="5">
    <source>
        <dbReference type="ARBA" id="ARBA00022741"/>
    </source>
</evidence>
<keyword evidence="3 10" id="KW-0812">Transmembrane</keyword>
<evidence type="ECO:0000259" key="11">
    <source>
        <dbReference type="PROSITE" id="PS50846"/>
    </source>
</evidence>
<dbReference type="InterPro" id="IPR001757">
    <property type="entry name" value="P_typ_ATPase"/>
</dbReference>
<dbReference type="Proteomes" id="UP001375743">
    <property type="component" value="Unassembled WGS sequence"/>
</dbReference>
<proteinExistence type="inferred from homology"/>
<dbReference type="InterPro" id="IPR036412">
    <property type="entry name" value="HAD-like_sf"/>
</dbReference>
<comment type="similarity">
    <text evidence="2 10">Belongs to the cation transport ATPase (P-type) (TC 3.A.3) family. Type IB subfamily.</text>
</comment>
<keyword evidence="4 10" id="KW-0479">Metal-binding</keyword>
<dbReference type="SFLD" id="SFLDG00002">
    <property type="entry name" value="C1.7:_P-type_atpase_like"/>
    <property type="match status" value="1"/>
</dbReference>
<dbReference type="InterPro" id="IPR059000">
    <property type="entry name" value="ATPase_P-type_domA"/>
</dbReference>
<dbReference type="EMBL" id="JBBLZC010000035">
    <property type="protein sequence ID" value="MEK0085801.1"/>
    <property type="molecule type" value="Genomic_DNA"/>
</dbReference>
<feature type="transmembrane region" description="Helical" evidence="10">
    <location>
        <begin position="160"/>
        <end position="182"/>
    </location>
</feature>
<keyword evidence="13" id="KW-1185">Reference proteome</keyword>
<evidence type="ECO:0000256" key="9">
    <source>
        <dbReference type="ARBA" id="ARBA00023136"/>
    </source>
</evidence>
<dbReference type="Gene3D" id="3.30.70.100">
    <property type="match status" value="1"/>
</dbReference>
<dbReference type="InterPro" id="IPR008250">
    <property type="entry name" value="ATPase_P-typ_transduc_dom_A_sf"/>
</dbReference>
<comment type="subcellular location">
    <subcellularLocation>
        <location evidence="10">Cell membrane</location>
    </subcellularLocation>
    <subcellularLocation>
        <location evidence="1">Endomembrane system</location>
        <topology evidence="1">Multi-pass membrane protein</topology>
    </subcellularLocation>
</comment>
<dbReference type="SFLD" id="SFLDS00003">
    <property type="entry name" value="Haloacid_Dehalogenase"/>
    <property type="match status" value="1"/>
</dbReference>
<dbReference type="InterPro" id="IPR018303">
    <property type="entry name" value="ATPase_P-typ_P_site"/>
</dbReference>
<dbReference type="InterPro" id="IPR036163">
    <property type="entry name" value="HMA_dom_sf"/>
</dbReference>
<dbReference type="PANTHER" id="PTHR43520:SF8">
    <property type="entry name" value="P-TYPE CU(+) TRANSPORTER"/>
    <property type="match status" value="1"/>
</dbReference>
<dbReference type="PRINTS" id="PR00943">
    <property type="entry name" value="CUATPASE"/>
</dbReference>
<dbReference type="InterPro" id="IPR023214">
    <property type="entry name" value="HAD_sf"/>
</dbReference>
<dbReference type="Pfam" id="PF00122">
    <property type="entry name" value="E1-E2_ATPase"/>
    <property type="match status" value="1"/>
</dbReference>
<dbReference type="SUPFAM" id="SSF56784">
    <property type="entry name" value="HAD-like"/>
    <property type="match status" value="1"/>
</dbReference>
<evidence type="ECO:0000256" key="10">
    <source>
        <dbReference type="RuleBase" id="RU362081"/>
    </source>
</evidence>
<dbReference type="NCBIfam" id="TIGR01511">
    <property type="entry name" value="ATPase-IB1_Cu"/>
    <property type="match status" value="1"/>
</dbReference>
<evidence type="ECO:0000313" key="13">
    <source>
        <dbReference type="Proteomes" id="UP001375743"/>
    </source>
</evidence>
<sequence>MLQTIEREPATRSLALPIRGMTCAGCARRVEKALQAVPGVRSAAVNLMLERAEVVLDPAEADEERLVETVRAIGYEVPVVSAEAEAAPALPEESGRAELLRLVAAAALTLPLLLPMLLGWLGWGGHLPVWLELALATPVQLVIGARFYRGAWQALRARSGNMDVLVALGTSAAYFYSLWLVLRHGHVATGHLYFEAAAVVITLVLLGKWLEARAKRGASAALRELMALRPATATVLRAGREVSVPVAEIRRGDIVVVRPGERIAVDGTVTDGVSEIDESLLTGESMPMTRGPGEPVVAGSINGPGRLKVRAERLGADTTLARITALVEQAQMGKAPIQRLVDRVSGIFVPVVIAIATLTFLGWLIAGGSFEQAMVAAVSVLVIACPCALGLATPAALVAGTGVAARAGILIKSIETLERAHAVRTIVFDKTGTLTRGKPEVGAVVPVPGGAAAELLRLAASAQRGSEHPLGRAVVRHAEAEGLVVGEPTSFTALPGRGLEAEVAGHAVLIGTADLMAGHGIAIGTLAAEAEDLARRGDSIAWVAVDGRLAGLIGLRDAVRPEAAAAVRALARQGIASIMLSGDHHEAALRVAKDLGIAAVRAPVRPEDKAAEVMRLRRQGHVVAMVGDGVNDAPALAAADVGIAMGTGADVALETAGITLMRPDPLLVPAAIDIARRTWAKIRQNLFWAFVYNVVALPLAAMGLLTPALAGAAMALSSVSVVTNALTLRRWRPPATTIQGTARP</sequence>
<organism evidence="12 13">
    <name type="scientific">Benzoatithermus flavus</name>
    <dbReference type="NCBI Taxonomy" id="3108223"/>
    <lineage>
        <taxon>Bacteria</taxon>
        <taxon>Pseudomonadati</taxon>
        <taxon>Pseudomonadota</taxon>
        <taxon>Alphaproteobacteria</taxon>
        <taxon>Geminicoccales</taxon>
        <taxon>Geminicoccaceae</taxon>
        <taxon>Benzoatithermus</taxon>
    </lineage>
</organism>
<evidence type="ECO:0000256" key="1">
    <source>
        <dbReference type="ARBA" id="ARBA00004127"/>
    </source>
</evidence>
<dbReference type="PROSITE" id="PS50846">
    <property type="entry name" value="HMA_2"/>
    <property type="match status" value="1"/>
</dbReference>
<dbReference type="SUPFAM" id="SSF55008">
    <property type="entry name" value="HMA, heavy metal-associated domain"/>
    <property type="match status" value="1"/>
</dbReference>
<feature type="transmembrane region" description="Helical" evidence="10">
    <location>
        <begin position="711"/>
        <end position="728"/>
    </location>
</feature>
<dbReference type="InterPro" id="IPR017969">
    <property type="entry name" value="Heavy-metal-associated_CS"/>
</dbReference>
<feature type="transmembrane region" description="Helical" evidence="10">
    <location>
        <begin position="686"/>
        <end position="705"/>
    </location>
</feature>
<evidence type="ECO:0000256" key="2">
    <source>
        <dbReference type="ARBA" id="ARBA00006024"/>
    </source>
</evidence>
<keyword evidence="10" id="KW-1003">Cell membrane</keyword>
<evidence type="ECO:0000256" key="3">
    <source>
        <dbReference type="ARBA" id="ARBA00022692"/>
    </source>
</evidence>
<dbReference type="Pfam" id="PF00702">
    <property type="entry name" value="Hydrolase"/>
    <property type="match status" value="1"/>
</dbReference>